<accession>A0A383F2S3</accession>
<protein>
    <recommendedName>
        <fullName evidence="3">DUF1552 domain-containing protein</fullName>
    </recommendedName>
</protein>
<dbReference type="InterPro" id="IPR011447">
    <property type="entry name" value="DUF1552"/>
</dbReference>
<evidence type="ECO:0008006" key="3">
    <source>
        <dbReference type="Google" id="ProtNLM"/>
    </source>
</evidence>
<feature type="non-terminal residue" evidence="2">
    <location>
        <position position="1"/>
    </location>
</feature>
<gene>
    <name evidence="2" type="ORF">METZ01_LOCUS515847</name>
</gene>
<dbReference type="AlphaFoldDB" id="A0A383F2S3"/>
<feature type="coiled-coil region" evidence="1">
    <location>
        <begin position="44"/>
        <end position="93"/>
    </location>
</feature>
<name>A0A383F2S3_9ZZZZ</name>
<evidence type="ECO:0000313" key="2">
    <source>
        <dbReference type="EMBL" id="SVE62993.1"/>
    </source>
</evidence>
<proteinExistence type="predicted"/>
<organism evidence="2">
    <name type="scientific">marine metagenome</name>
    <dbReference type="NCBI Taxonomy" id="408172"/>
    <lineage>
        <taxon>unclassified sequences</taxon>
        <taxon>metagenomes</taxon>
        <taxon>ecological metagenomes</taxon>
    </lineage>
</organism>
<dbReference type="Pfam" id="PF07586">
    <property type="entry name" value="HXXSHH"/>
    <property type="match status" value="1"/>
</dbReference>
<evidence type="ECO:0000256" key="1">
    <source>
        <dbReference type="SAM" id="Coils"/>
    </source>
</evidence>
<dbReference type="EMBL" id="UINC01230739">
    <property type="protein sequence ID" value="SVE62993.1"/>
    <property type="molecule type" value="Genomic_DNA"/>
</dbReference>
<feature type="non-terminal residue" evidence="2">
    <location>
        <position position="228"/>
    </location>
</feature>
<sequence length="228" mass="25737">VYTHTLSWRSPTQPLPMEWNPRAVFETLFGDSGSTDWAAREARLRQQKSLLDVVMDKLAALKRELGAQDQIKVDEYTEAIRDVEQRIQKAEEQRELDLPVVEQPQGAPPAFEDHLALMLDLKLLALRSDLTRVISFMIGKEQSARPYPQVGVPEAHHPLSHHNNVPELIAQMSKINRYHTQLFSQYLAKLRATPDGDGSLLDHMTILYGSGISNSTMHSGNNLPLLLV</sequence>
<reference evidence="2" key="1">
    <citation type="submission" date="2018-05" db="EMBL/GenBank/DDBJ databases">
        <authorList>
            <person name="Lanie J.A."/>
            <person name="Ng W.-L."/>
            <person name="Kazmierczak K.M."/>
            <person name="Andrzejewski T.M."/>
            <person name="Davidsen T.M."/>
            <person name="Wayne K.J."/>
            <person name="Tettelin H."/>
            <person name="Glass J.I."/>
            <person name="Rusch D."/>
            <person name="Podicherti R."/>
            <person name="Tsui H.-C.T."/>
            <person name="Winkler M.E."/>
        </authorList>
    </citation>
    <scope>NUCLEOTIDE SEQUENCE</scope>
</reference>
<keyword evidence="1" id="KW-0175">Coiled coil</keyword>